<dbReference type="STRING" id="675816.VIA_003115"/>
<dbReference type="GO" id="GO:0003824">
    <property type="term" value="F:catalytic activity"/>
    <property type="evidence" value="ECO:0007669"/>
    <property type="project" value="InterPro"/>
</dbReference>
<gene>
    <name evidence="2" type="ORF">VIA_003115</name>
    <name evidence="3" type="ORF">VIOR3934_17152</name>
</gene>
<dbReference type="GO" id="GO:0006506">
    <property type="term" value="P:GPI anchor biosynthetic process"/>
    <property type="evidence" value="ECO:0007669"/>
    <property type="project" value="TreeGrafter"/>
</dbReference>
<dbReference type="Gene3D" id="3.60.10.10">
    <property type="entry name" value="Endonuclease/exonuclease/phosphatase"/>
    <property type="match status" value="1"/>
</dbReference>
<dbReference type="OrthoDB" id="833328at2"/>
<reference evidence="2 5" key="1">
    <citation type="submission" date="2009-10" db="EMBL/GenBank/DDBJ databases">
        <authorList>
            <consortium name="Los Alamos National Laboratory (LANL)"/>
            <consortium name="National Microbial Pathogen Data Resource (NMPDR)"/>
            <person name="Munk A.C."/>
            <person name="Chertkov O."/>
            <person name="Tapia R."/>
            <person name="Green L."/>
            <person name="Rogers Y."/>
            <person name="Detter J.C."/>
            <person name="Bruce D."/>
            <person name="Brettin T.S."/>
            <person name="Colwell R.R."/>
            <person name="Huq A."/>
            <person name="Grim C.J."/>
            <person name="Hasan N.A."/>
            <person name="Bartels D."/>
            <person name="Vonstein V."/>
        </authorList>
    </citation>
    <scope>NUCLEOTIDE SEQUENCE [LARGE SCALE GENOMIC DNA]</scope>
    <source>
        <strain evidence="2 5">CIP 102891</strain>
    </source>
</reference>
<dbReference type="InterPro" id="IPR036691">
    <property type="entry name" value="Endo/exonu/phosph_ase_sf"/>
</dbReference>
<proteinExistence type="predicted"/>
<dbReference type="Pfam" id="PF03372">
    <property type="entry name" value="Exo_endo_phos"/>
    <property type="match status" value="1"/>
</dbReference>
<keyword evidence="5" id="KW-1185">Reference proteome</keyword>
<evidence type="ECO:0000259" key="1">
    <source>
        <dbReference type="Pfam" id="PF03372"/>
    </source>
</evidence>
<reference evidence="3" key="2">
    <citation type="submission" date="2011-08" db="EMBL/GenBank/DDBJ databases">
        <authorList>
            <person name="Hoffman M."/>
            <person name="Strain E.A."/>
            <person name="Brown E."/>
            <person name="Allard M.W."/>
        </authorList>
    </citation>
    <scope>NUCLEOTIDE SEQUENCE</scope>
    <source>
        <strain evidence="3">CIP 102891</strain>
    </source>
</reference>
<dbReference type="SUPFAM" id="SSF56219">
    <property type="entry name" value="DNase I-like"/>
    <property type="match status" value="1"/>
</dbReference>
<name>C9QL81_VIBOR</name>
<organism evidence="3 4">
    <name type="scientific">Vibrio orientalis CIP 102891 = ATCC 33934</name>
    <dbReference type="NCBI Taxonomy" id="675816"/>
    <lineage>
        <taxon>Bacteria</taxon>
        <taxon>Pseudomonadati</taxon>
        <taxon>Pseudomonadota</taxon>
        <taxon>Gammaproteobacteria</taxon>
        <taxon>Vibrionales</taxon>
        <taxon>Vibrionaceae</taxon>
        <taxon>Vibrio</taxon>
        <taxon>Vibrio oreintalis group</taxon>
    </lineage>
</organism>
<reference evidence="3 4" key="3">
    <citation type="journal article" date="2012" name="Int. J. Syst. Evol. Microbiol.">
        <title>Vibrio caribbeanicus sp. nov., isolated from the marine sponge Scleritoderma cyanea.</title>
        <authorList>
            <person name="Hoffmann M."/>
            <person name="Monday S.R."/>
            <person name="Allard M.W."/>
            <person name="Strain E.A."/>
            <person name="Whittaker P."/>
            <person name="Naum M."/>
            <person name="McCarthy P.J."/>
            <person name="Lopez J.V."/>
            <person name="Fischer M."/>
            <person name="Brown E.W."/>
        </authorList>
    </citation>
    <scope>NUCLEOTIDE SEQUENCE [LARGE SCALE GENOMIC DNA]</scope>
    <source>
        <strain evidence="3">CIP 102891</strain>
        <strain evidence="4">CIP 102891 / ATCC 33934</strain>
    </source>
</reference>
<dbReference type="AlphaFoldDB" id="C9QL81"/>
<dbReference type="EMBL" id="ACZV01000005">
    <property type="protein sequence ID" value="EEX92470.1"/>
    <property type="molecule type" value="Genomic_DNA"/>
</dbReference>
<comment type="caution">
    <text evidence="3">The sequence shown here is derived from an EMBL/GenBank/DDBJ whole genome shotgun (WGS) entry which is preliminary data.</text>
</comment>
<dbReference type="PANTHER" id="PTHR14859">
    <property type="entry name" value="CALCOFLUOR WHITE HYPERSENSITIVE PROTEIN PRECURSOR"/>
    <property type="match status" value="1"/>
</dbReference>
<dbReference type="Proteomes" id="UP000003515">
    <property type="component" value="Unassembled WGS sequence"/>
</dbReference>
<evidence type="ECO:0000313" key="2">
    <source>
        <dbReference type="EMBL" id="EEX92470.1"/>
    </source>
</evidence>
<protein>
    <recommendedName>
        <fullName evidence="1">Endonuclease/exonuclease/phosphatase domain-containing protein</fullName>
    </recommendedName>
</protein>
<evidence type="ECO:0000313" key="4">
    <source>
        <dbReference type="Proteomes" id="UP000002817"/>
    </source>
</evidence>
<sequence>MNTTKTLTFATANLFNFLKPPDAFYEFSNIYGQEEWQAKCQWTKSQINKLDADIIGLQEVFSIEAVQQLLAECGFPYFVTVDKPKSESDYIYSRPVVALASKYPILHAEAVKPLKEPVKAYQIELPEFSRKPIHAVIKVPTVGEVAVYVCHLKSQRATEPTLKGEESQLLGQWLSSQLRGWESMMLRLYMDKQYQKSPRPTALLGDMNQPLTSDITGLLTQRADEEGEALVLTDSWLVYKHAAISPARAATHYHFSKGNVLDYVILSQEFQPDSQRSIAEVSRYLVQDQHLINPIYDRDKQASDHAFVAVGTQFIV</sequence>
<evidence type="ECO:0000313" key="5">
    <source>
        <dbReference type="Proteomes" id="UP000003515"/>
    </source>
</evidence>
<dbReference type="GO" id="GO:0016020">
    <property type="term" value="C:membrane"/>
    <property type="evidence" value="ECO:0007669"/>
    <property type="project" value="GOC"/>
</dbReference>
<dbReference type="InterPro" id="IPR051916">
    <property type="entry name" value="GPI-anchor_lipid_remodeler"/>
</dbReference>
<dbReference type="Proteomes" id="UP000002817">
    <property type="component" value="Unassembled WGS sequence"/>
</dbReference>
<accession>C9QL81</accession>
<dbReference type="eggNOG" id="COG2374">
    <property type="taxonomic scope" value="Bacteria"/>
</dbReference>
<dbReference type="PATRIC" id="fig|675816.5.peg.2568"/>
<dbReference type="PANTHER" id="PTHR14859:SF15">
    <property type="entry name" value="ENDONUCLEASE_EXONUCLEASE_PHOSPHATASE DOMAIN-CONTAINING PROTEIN"/>
    <property type="match status" value="1"/>
</dbReference>
<dbReference type="RefSeq" id="WP_004414224.1">
    <property type="nucleotide sequence ID" value="NZ_ACZV01000005.1"/>
</dbReference>
<dbReference type="EMBL" id="AFWH01000030">
    <property type="protein sequence ID" value="EGU49525.1"/>
    <property type="molecule type" value="Genomic_DNA"/>
</dbReference>
<dbReference type="InterPro" id="IPR005135">
    <property type="entry name" value="Endo/exonuclease/phosphatase"/>
</dbReference>
<evidence type="ECO:0000313" key="3">
    <source>
        <dbReference type="EMBL" id="EGU49525.1"/>
    </source>
</evidence>
<feature type="domain" description="Endonuclease/exonuclease/phosphatase" evidence="1">
    <location>
        <begin position="46"/>
        <end position="305"/>
    </location>
</feature>